<gene>
    <name evidence="10" type="ORF">OESDEN_08046</name>
</gene>
<dbReference type="GO" id="GO:0046513">
    <property type="term" value="P:ceramide biosynthetic process"/>
    <property type="evidence" value="ECO:0007669"/>
    <property type="project" value="InterPro"/>
</dbReference>
<dbReference type="UniPathway" id="UPA00222"/>
<keyword evidence="8" id="KW-0732">Signal</keyword>
<name>A0A0B1T4C4_OESDE</name>
<dbReference type="PANTHER" id="PTHR12560:SF58">
    <property type="entry name" value="CERAMIDE SYNTHASE 1"/>
    <property type="match status" value="1"/>
</dbReference>
<keyword evidence="4 7" id="KW-0812">Transmembrane</keyword>
<comment type="subcellular location">
    <subcellularLocation>
        <location evidence="1">Membrane</location>
        <topology evidence="1">Multi-pass membrane protein</topology>
    </subcellularLocation>
</comment>
<reference evidence="10 11" key="1">
    <citation type="submission" date="2014-03" db="EMBL/GenBank/DDBJ databases">
        <title>Draft genome of the hookworm Oesophagostomum dentatum.</title>
        <authorList>
            <person name="Mitreva M."/>
        </authorList>
    </citation>
    <scope>NUCLEOTIDE SEQUENCE [LARGE SCALE GENOMIC DNA]</scope>
    <source>
        <strain evidence="10 11">OD-Hann</strain>
    </source>
</reference>
<evidence type="ECO:0000256" key="5">
    <source>
        <dbReference type="ARBA" id="ARBA00022989"/>
    </source>
</evidence>
<keyword evidence="6 7" id="KW-0472">Membrane</keyword>
<dbReference type="Pfam" id="PF03798">
    <property type="entry name" value="TRAM_LAG1_CLN8"/>
    <property type="match status" value="1"/>
</dbReference>
<keyword evidence="11" id="KW-1185">Reference proteome</keyword>
<feature type="domain" description="TLC" evidence="9">
    <location>
        <begin position="1"/>
        <end position="119"/>
    </location>
</feature>
<evidence type="ECO:0000256" key="1">
    <source>
        <dbReference type="ARBA" id="ARBA00004141"/>
    </source>
</evidence>
<dbReference type="AlphaFoldDB" id="A0A0B1T4C4"/>
<comment type="pathway">
    <text evidence="2">Lipid metabolism; sphingolipid metabolism.</text>
</comment>
<accession>A0A0B1T4C4</accession>
<evidence type="ECO:0000256" key="4">
    <source>
        <dbReference type="ARBA" id="ARBA00022692"/>
    </source>
</evidence>
<protein>
    <submittedName>
        <fullName evidence="10">Longevity-assurance protein</fullName>
    </submittedName>
</protein>
<proteinExistence type="predicted"/>
<dbReference type="InterPro" id="IPR016439">
    <property type="entry name" value="Lag1/Lac1-like"/>
</dbReference>
<evidence type="ECO:0000313" key="10">
    <source>
        <dbReference type="EMBL" id="KHJ92074.1"/>
    </source>
</evidence>
<dbReference type="Proteomes" id="UP000053660">
    <property type="component" value="Unassembled WGS sequence"/>
</dbReference>
<sequence length="133" mass="15188">MIIHHFLTLSMMLLSYVDNFTLCGALSLLLLDNSDALLEIAKIGMYLRKRSNGVYYRFIDLAGNGAFLIFAGSWVLCRLYWYPCKLLYTSIYGAVYLGPQDGTFFPVLHIMLLLIYIMTFIGSLSLRECYGEL</sequence>
<feature type="transmembrane region" description="Helical" evidence="7">
    <location>
        <begin position="54"/>
        <end position="72"/>
    </location>
</feature>
<evidence type="ECO:0000256" key="6">
    <source>
        <dbReference type="ARBA" id="ARBA00023136"/>
    </source>
</evidence>
<comment type="pathway">
    <text evidence="3">Sphingolipid metabolism.</text>
</comment>
<evidence type="ECO:0000256" key="3">
    <source>
        <dbReference type="ARBA" id="ARBA00004991"/>
    </source>
</evidence>
<dbReference type="GO" id="GO:0016020">
    <property type="term" value="C:membrane"/>
    <property type="evidence" value="ECO:0007669"/>
    <property type="project" value="UniProtKB-SubCell"/>
</dbReference>
<dbReference type="EMBL" id="KN551588">
    <property type="protein sequence ID" value="KHJ92074.1"/>
    <property type="molecule type" value="Genomic_DNA"/>
</dbReference>
<keyword evidence="5 7" id="KW-1133">Transmembrane helix</keyword>
<organism evidence="10 11">
    <name type="scientific">Oesophagostomum dentatum</name>
    <name type="common">Nodular worm</name>
    <dbReference type="NCBI Taxonomy" id="61180"/>
    <lineage>
        <taxon>Eukaryota</taxon>
        <taxon>Metazoa</taxon>
        <taxon>Ecdysozoa</taxon>
        <taxon>Nematoda</taxon>
        <taxon>Chromadorea</taxon>
        <taxon>Rhabditida</taxon>
        <taxon>Rhabditina</taxon>
        <taxon>Rhabditomorpha</taxon>
        <taxon>Strongyloidea</taxon>
        <taxon>Strongylidae</taxon>
        <taxon>Oesophagostomum</taxon>
    </lineage>
</organism>
<feature type="signal peptide" evidence="8">
    <location>
        <begin position="1"/>
        <end position="19"/>
    </location>
</feature>
<feature type="transmembrane region" description="Helical" evidence="7">
    <location>
        <begin position="104"/>
        <end position="126"/>
    </location>
</feature>
<evidence type="ECO:0000256" key="7">
    <source>
        <dbReference type="SAM" id="Phobius"/>
    </source>
</evidence>
<dbReference type="InterPro" id="IPR006634">
    <property type="entry name" value="TLC-dom"/>
</dbReference>
<dbReference type="GO" id="GO:0050291">
    <property type="term" value="F:sphingosine N-acyltransferase activity"/>
    <property type="evidence" value="ECO:0007669"/>
    <property type="project" value="InterPro"/>
</dbReference>
<evidence type="ECO:0000313" key="11">
    <source>
        <dbReference type="Proteomes" id="UP000053660"/>
    </source>
</evidence>
<feature type="chain" id="PRO_5002081893" evidence="8">
    <location>
        <begin position="20"/>
        <end position="133"/>
    </location>
</feature>
<evidence type="ECO:0000259" key="9">
    <source>
        <dbReference type="Pfam" id="PF03798"/>
    </source>
</evidence>
<dbReference type="OrthoDB" id="537032at2759"/>
<dbReference type="PANTHER" id="PTHR12560">
    <property type="entry name" value="LONGEVITY ASSURANCE FACTOR 1 LAG1"/>
    <property type="match status" value="1"/>
</dbReference>
<evidence type="ECO:0000256" key="2">
    <source>
        <dbReference type="ARBA" id="ARBA00004760"/>
    </source>
</evidence>
<evidence type="ECO:0000256" key="8">
    <source>
        <dbReference type="SAM" id="SignalP"/>
    </source>
</evidence>